<reference evidence="1 2" key="1">
    <citation type="submission" date="2019-02" db="EMBL/GenBank/DDBJ databases">
        <title>Deep-cultivation of Planctomycetes and their phenomic and genomic characterization uncovers novel biology.</title>
        <authorList>
            <person name="Wiegand S."/>
            <person name="Jogler M."/>
            <person name="Boedeker C."/>
            <person name="Pinto D."/>
            <person name="Vollmers J."/>
            <person name="Rivas-Marin E."/>
            <person name="Kohn T."/>
            <person name="Peeters S.H."/>
            <person name="Heuer A."/>
            <person name="Rast P."/>
            <person name="Oberbeckmann S."/>
            <person name="Bunk B."/>
            <person name="Jeske O."/>
            <person name="Meyerdierks A."/>
            <person name="Storesund J.E."/>
            <person name="Kallscheuer N."/>
            <person name="Luecker S."/>
            <person name="Lage O.M."/>
            <person name="Pohl T."/>
            <person name="Merkel B.J."/>
            <person name="Hornburger P."/>
            <person name="Mueller R.-W."/>
            <person name="Bruemmer F."/>
            <person name="Labrenz M."/>
            <person name="Spormann A.M."/>
            <person name="Op den Camp H."/>
            <person name="Overmann J."/>
            <person name="Amann R."/>
            <person name="Jetten M.S.M."/>
            <person name="Mascher T."/>
            <person name="Medema M.H."/>
            <person name="Devos D.P."/>
            <person name="Kaster A.-K."/>
            <person name="Ovreas L."/>
            <person name="Rohde M."/>
            <person name="Galperin M.Y."/>
            <person name="Jogler C."/>
        </authorList>
    </citation>
    <scope>NUCLEOTIDE SEQUENCE [LARGE SCALE GENOMIC DNA]</scope>
    <source>
        <strain evidence="1 2">Pla133</strain>
    </source>
</reference>
<evidence type="ECO:0000313" key="1">
    <source>
        <dbReference type="EMBL" id="QDU65066.1"/>
    </source>
</evidence>
<dbReference type="RefSeq" id="WP_419191995.1">
    <property type="nucleotide sequence ID" value="NZ_CP036287.1"/>
</dbReference>
<proteinExistence type="predicted"/>
<protein>
    <submittedName>
        <fullName evidence="1">Uncharacterized protein</fullName>
    </submittedName>
</protein>
<dbReference type="KEGG" id="pbap:Pla133_01290"/>
<name>A0A518BDM7_9BACT</name>
<sequence length="43" mass="4712">MEAERPIVIAEGSLSRLEELKRLLAAAQIPAEVLRPAEKLGNK</sequence>
<dbReference type="Proteomes" id="UP000316921">
    <property type="component" value="Chromosome"/>
</dbReference>
<accession>A0A518BDM7</accession>
<gene>
    <name evidence="1" type="ORF">Pla133_01290</name>
</gene>
<keyword evidence="2" id="KW-1185">Reference proteome</keyword>
<organism evidence="1 2">
    <name type="scientific">Engelhardtia mirabilis</name>
    <dbReference type="NCBI Taxonomy" id="2528011"/>
    <lineage>
        <taxon>Bacteria</taxon>
        <taxon>Pseudomonadati</taxon>
        <taxon>Planctomycetota</taxon>
        <taxon>Planctomycetia</taxon>
        <taxon>Planctomycetia incertae sedis</taxon>
        <taxon>Engelhardtia</taxon>
    </lineage>
</organism>
<evidence type="ECO:0000313" key="2">
    <source>
        <dbReference type="Proteomes" id="UP000316921"/>
    </source>
</evidence>
<dbReference type="EMBL" id="CP036287">
    <property type="protein sequence ID" value="QDU65066.1"/>
    <property type="molecule type" value="Genomic_DNA"/>
</dbReference>
<dbReference type="AlphaFoldDB" id="A0A518BDM7"/>